<evidence type="ECO:0000313" key="4">
    <source>
        <dbReference type="EMBL" id="KAK3095473.1"/>
    </source>
</evidence>
<evidence type="ECO:0000313" key="5">
    <source>
        <dbReference type="Proteomes" id="UP001186944"/>
    </source>
</evidence>
<dbReference type="Proteomes" id="UP001186944">
    <property type="component" value="Unassembled WGS sequence"/>
</dbReference>
<keyword evidence="2" id="KW-0812">Transmembrane</keyword>
<keyword evidence="2" id="KW-1133">Transmembrane helix</keyword>
<dbReference type="AlphaFoldDB" id="A0AA88Y0P2"/>
<evidence type="ECO:0000256" key="2">
    <source>
        <dbReference type="SAM" id="Phobius"/>
    </source>
</evidence>
<sequence>MMVVLVFCGRWRAAVLFLLHCLPSVISQAQLNVNNFFNDLAGNSMNSINPLGKLPNAMTMSKQCKFGADMSGPIQYMQMDAMSSNLLSSYIGGNRQCPCMMTVDTSGCPVCNCKDKKATTSTVKTPEQRHKLRRNTTRFHPSQASTPKSTHVKIQVPNSTSNSVTHSQTTTVSTHFTQSSELTSSRLVRQKPSEKQNNTYSKAVRAEHIDPQVQESYSFPLFILFSCTTALTLVSSFVLLYLWRKSKKTLKHEKNELYFVEKSIRNSSIVSSLLESDKSPHRESVYSHVENDLRSITGFDSNHSKISPELPPRTPPGDNLCLQLTPTAPPLTPVAGQTSFKFPPDDIRHDYLELI</sequence>
<keyword evidence="5" id="KW-1185">Reference proteome</keyword>
<keyword evidence="2" id="KW-0472">Membrane</keyword>
<evidence type="ECO:0000256" key="1">
    <source>
        <dbReference type="SAM" id="MobiDB-lite"/>
    </source>
</evidence>
<reference evidence="4" key="1">
    <citation type="submission" date="2019-08" db="EMBL/GenBank/DDBJ databases">
        <title>The improved chromosome-level genome for the pearl oyster Pinctada fucata martensii using PacBio sequencing and Hi-C.</title>
        <authorList>
            <person name="Zheng Z."/>
        </authorList>
    </citation>
    <scope>NUCLEOTIDE SEQUENCE</scope>
    <source>
        <strain evidence="4">ZZ-2019</strain>
        <tissue evidence="4">Adductor muscle</tissue>
    </source>
</reference>
<organism evidence="4 5">
    <name type="scientific">Pinctada imbricata</name>
    <name type="common">Atlantic pearl-oyster</name>
    <name type="synonym">Pinctada martensii</name>
    <dbReference type="NCBI Taxonomy" id="66713"/>
    <lineage>
        <taxon>Eukaryota</taxon>
        <taxon>Metazoa</taxon>
        <taxon>Spiralia</taxon>
        <taxon>Lophotrochozoa</taxon>
        <taxon>Mollusca</taxon>
        <taxon>Bivalvia</taxon>
        <taxon>Autobranchia</taxon>
        <taxon>Pteriomorphia</taxon>
        <taxon>Pterioida</taxon>
        <taxon>Pterioidea</taxon>
        <taxon>Pteriidae</taxon>
        <taxon>Pinctada</taxon>
    </lineage>
</organism>
<feature type="region of interest" description="Disordered" evidence="1">
    <location>
        <begin position="158"/>
        <end position="203"/>
    </location>
</feature>
<comment type="caution">
    <text evidence="4">The sequence shown here is derived from an EMBL/GenBank/DDBJ whole genome shotgun (WGS) entry which is preliminary data.</text>
</comment>
<protein>
    <submittedName>
        <fullName evidence="4">Uncharacterized protein</fullName>
    </submittedName>
</protein>
<keyword evidence="3" id="KW-0732">Signal</keyword>
<feature type="compositionally biased region" description="Low complexity" evidence="1">
    <location>
        <begin position="158"/>
        <end position="180"/>
    </location>
</feature>
<gene>
    <name evidence="4" type="ORF">FSP39_015130</name>
</gene>
<accession>A0AA88Y0P2</accession>
<feature type="chain" id="PRO_5041647002" evidence="3">
    <location>
        <begin position="28"/>
        <end position="355"/>
    </location>
</feature>
<feature type="transmembrane region" description="Helical" evidence="2">
    <location>
        <begin position="219"/>
        <end position="243"/>
    </location>
</feature>
<evidence type="ECO:0000256" key="3">
    <source>
        <dbReference type="SAM" id="SignalP"/>
    </source>
</evidence>
<feature type="signal peptide" evidence="3">
    <location>
        <begin position="1"/>
        <end position="27"/>
    </location>
</feature>
<proteinExistence type="predicted"/>
<dbReference type="EMBL" id="VSWD01000008">
    <property type="protein sequence ID" value="KAK3095473.1"/>
    <property type="molecule type" value="Genomic_DNA"/>
</dbReference>
<name>A0AA88Y0P2_PINIB</name>